<dbReference type="AlphaFoldDB" id="A0A0R3U168"/>
<comment type="similarity">
    <text evidence="2">Belongs to the phosphatase 2A regulatory subunit A family.</text>
</comment>
<dbReference type="InterPro" id="IPR054573">
    <property type="entry name" value="PP2A/SF3B1-like_HEAT"/>
</dbReference>
<dbReference type="WBParaSite" id="MCU_001475-RA">
    <property type="protein sequence ID" value="MCU_001475-RA"/>
    <property type="gene ID" value="MCU_001475"/>
</dbReference>
<dbReference type="OrthoDB" id="340346at2759"/>
<feature type="repeat" description="HEAT" evidence="3">
    <location>
        <begin position="405"/>
        <end position="443"/>
    </location>
</feature>
<dbReference type="Gene3D" id="1.25.10.10">
    <property type="entry name" value="Leucine-rich Repeat Variant"/>
    <property type="match status" value="1"/>
</dbReference>
<protein>
    <submittedName>
        <fullName evidence="7">Serine/threonine-protein phosphatase 2A regulatory subunit A</fullName>
    </submittedName>
</protein>
<evidence type="ECO:0000313" key="6">
    <source>
        <dbReference type="Proteomes" id="UP000267029"/>
    </source>
</evidence>
<accession>A0A0R3U168</accession>
<dbReference type="STRING" id="53468.A0A0R3U168"/>
<dbReference type="Pfam" id="PF02985">
    <property type="entry name" value="HEAT"/>
    <property type="match status" value="1"/>
</dbReference>
<dbReference type="InterPro" id="IPR021133">
    <property type="entry name" value="HEAT_type_2"/>
</dbReference>
<feature type="repeat" description="HEAT" evidence="3">
    <location>
        <begin position="524"/>
        <end position="562"/>
    </location>
</feature>
<keyword evidence="1" id="KW-0677">Repeat</keyword>
<evidence type="ECO:0000256" key="1">
    <source>
        <dbReference type="ARBA" id="ARBA00022737"/>
    </source>
</evidence>
<evidence type="ECO:0000256" key="2">
    <source>
        <dbReference type="ARBA" id="ARBA00038332"/>
    </source>
</evidence>
<dbReference type="SUPFAM" id="SSF48371">
    <property type="entry name" value="ARM repeat"/>
    <property type="match status" value="1"/>
</dbReference>
<dbReference type="InterPro" id="IPR000357">
    <property type="entry name" value="HEAT"/>
</dbReference>
<feature type="repeat" description="HEAT" evidence="3">
    <location>
        <begin position="244"/>
        <end position="282"/>
    </location>
</feature>
<reference evidence="5 6" key="1">
    <citation type="submission" date="2018-10" db="EMBL/GenBank/DDBJ databases">
        <authorList>
            <consortium name="Pathogen Informatics"/>
        </authorList>
    </citation>
    <scope>NUCLEOTIDE SEQUENCE [LARGE SCALE GENOMIC DNA]</scope>
</reference>
<keyword evidence="6" id="KW-1185">Reference proteome</keyword>
<dbReference type="PANTHER" id="PTHR10648">
    <property type="entry name" value="SERINE/THREONINE-PROTEIN PHOSPHATASE PP2A 65 KDA REGULATORY SUBUNIT"/>
    <property type="match status" value="1"/>
</dbReference>
<dbReference type="GO" id="GO:0000159">
    <property type="term" value="C:protein phosphatase type 2A complex"/>
    <property type="evidence" value="ECO:0007669"/>
    <property type="project" value="UniProtKB-ARBA"/>
</dbReference>
<dbReference type="PANTHER" id="PTHR10648:SF4">
    <property type="entry name" value="PROTEIN PHOSPHATASE 2 (FORMERLY 2A), REGULATORY SUBUNIT A, BETA ISOFORM-RELATED"/>
    <property type="match status" value="1"/>
</dbReference>
<organism evidence="7">
    <name type="scientific">Mesocestoides corti</name>
    <name type="common">Flatworm</name>
    <dbReference type="NCBI Taxonomy" id="53468"/>
    <lineage>
        <taxon>Eukaryota</taxon>
        <taxon>Metazoa</taxon>
        <taxon>Spiralia</taxon>
        <taxon>Lophotrochozoa</taxon>
        <taxon>Platyhelminthes</taxon>
        <taxon>Cestoda</taxon>
        <taxon>Eucestoda</taxon>
        <taxon>Cyclophyllidea</taxon>
        <taxon>Mesocestoididae</taxon>
        <taxon>Mesocestoides</taxon>
    </lineage>
</organism>
<dbReference type="InterPro" id="IPR051023">
    <property type="entry name" value="PP2A_Regulatory_Subunit_A"/>
</dbReference>
<evidence type="ECO:0000313" key="7">
    <source>
        <dbReference type="WBParaSite" id="MCU_001475-RA"/>
    </source>
</evidence>
<feature type="repeat" description="HEAT" evidence="3">
    <location>
        <begin position="366"/>
        <end position="404"/>
    </location>
</feature>
<feature type="repeat" description="HEAT" evidence="3">
    <location>
        <begin position="283"/>
        <end position="321"/>
    </location>
</feature>
<feature type="domain" description="Phosphatase PP2A regulatory subunit A/Splicing factor 3B subunit 1-like HEAT repeat" evidence="4">
    <location>
        <begin position="278"/>
        <end position="358"/>
    </location>
</feature>
<feature type="repeat" description="HEAT" evidence="3">
    <location>
        <begin position="327"/>
        <end position="365"/>
    </location>
</feature>
<dbReference type="GO" id="GO:0019888">
    <property type="term" value="F:protein phosphatase regulator activity"/>
    <property type="evidence" value="ECO:0007669"/>
    <property type="project" value="TreeGrafter"/>
</dbReference>
<dbReference type="Pfam" id="PF22646">
    <property type="entry name" value="PPP2R1A-like_HEAT"/>
    <property type="match status" value="1"/>
</dbReference>
<feature type="repeat" description="HEAT" evidence="3">
    <location>
        <begin position="204"/>
        <end position="243"/>
    </location>
</feature>
<dbReference type="Proteomes" id="UP000267029">
    <property type="component" value="Unassembled WGS sequence"/>
</dbReference>
<dbReference type="PROSITE" id="PS50077">
    <property type="entry name" value="HEAT_REPEAT"/>
    <property type="match status" value="9"/>
</dbReference>
<name>A0A0R3U168_MESCO</name>
<dbReference type="InterPro" id="IPR016024">
    <property type="entry name" value="ARM-type_fold"/>
</dbReference>
<dbReference type="InterPro" id="IPR011989">
    <property type="entry name" value="ARM-like"/>
</dbReference>
<feature type="repeat" description="HEAT" evidence="3">
    <location>
        <begin position="165"/>
        <end position="203"/>
    </location>
</feature>
<evidence type="ECO:0000256" key="3">
    <source>
        <dbReference type="PROSITE-ProRule" id="PRU00103"/>
    </source>
</evidence>
<evidence type="ECO:0000259" key="4">
    <source>
        <dbReference type="Pfam" id="PF22646"/>
    </source>
</evidence>
<dbReference type="FunFam" id="1.25.10.10:FF:000062">
    <property type="entry name" value="Serine/threonine-protein phosphatase 2A regulatory subunit A alpha isoform"/>
    <property type="match status" value="1"/>
</dbReference>
<dbReference type="GO" id="GO:0005829">
    <property type="term" value="C:cytosol"/>
    <property type="evidence" value="ECO:0007669"/>
    <property type="project" value="TreeGrafter"/>
</dbReference>
<evidence type="ECO:0000313" key="5">
    <source>
        <dbReference type="EMBL" id="VDD74081.1"/>
    </source>
</evidence>
<gene>
    <name evidence="5" type="ORF">MCOS_LOCUS84</name>
</gene>
<proteinExistence type="inferred from homology"/>
<reference evidence="7" key="2">
    <citation type="submission" date="2019-11" db="UniProtKB">
        <authorList>
            <consortium name="WormBaseParasite"/>
        </authorList>
    </citation>
    <scope>IDENTIFICATION</scope>
</reference>
<feature type="repeat" description="HEAT" evidence="3">
    <location>
        <begin position="88"/>
        <end position="126"/>
    </location>
</feature>
<dbReference type="EMBL" id="UXSR01000007">
    <property type="protein sequence ID" value="VDD74081.1"/>
    <property type="molecule type" value="Genomic_DNA"/>
</dbReference>
<dbReference type="GO" id="GO:0005634">
    <property type="term" value="C:nucleus"/>
    <property type="evidence" value="ECO:0007669"/>
    <property type="project" value="TreeGrafter"/>
</dbReference>
<sequence length="594" mass="66018">MTDQEEESLFPIAILIDELKNEDISTRLASFKKLSTIALALEPERTRNEFIPFLTESIYDEDEILCELADQLGKFVPLVGGPEYVSCLLPPLEGLASTEETVVRQKAVDTLRLLAGSFSDEDLEAHFLPMIERLATGEWFTSRISACGLYPAVYRRASPRTAADLRNQFRQLCNDDTPMVRRSAAINLGEMASCLDLNTLRSEFLPVLTNIIQTDDQDSVRLLAINACVAFAEALPTEDTQKSLMPLVREAAQDKSWRVRYQLADRLTDLQSAVGPVVTNDFLVDVYQILLKDAEGEVRAAAASKLKVFATALSPAETRESIIMKTLLPIIREMVSETNMQVKTALAGVIMALAPLLGKDNTIEHLLPMFLVQLKDENPDVRLNIISNLECVNQVMGITQLSQSLLPAIVELAEDSKWRVRLAIIEYMPLLASQLGIQCFNEQLTNLSLNWLVDNVYAVREAAVANLRNLMDKFGIEWANSQVVPKLIQLAHDPNYLHRMICLAALRELGLADVCHSEMLPKSLLPTITQLSADAVPNVRFKVAQVLGKLGPFLDTSAMQNYVKPTLEKLGADPDTDVIFYAKEAYESLAIAAR</sequence>